<geneLocation type="plasmid" evidence="2 3">
    <name>pGSUB1</name>
</geneLocation>
<dbReference type="EMBL" id="CP010312">
    <property type="protein sequence ID" value="AJF08184.1"/>
    <property type="molecule type" value="Genomic_DNA"/>
</dbReference>
<evidence type="ECO:0000313" key="2">
    <source>
        <dbReference type="EMBL" id="AJF08184.1"/>
    </source>
</evidence>
<proteinExistence type="predicted"/>
<dbReference type="AlphaFoldDB" id="A0A0B5FU41"/>
<feature type="region of interest" description="Disordered" evidence="1">
    <location>
        <begin position="52"/>
        <end position="83"/>
    </location>
</feature>
<evidence type="ECO:0000256" key="1">
    <source>
        <dbReference type="SAM" id="MobiDB-lite"/>
    </source>
</evidence>
<sequence>MADNIIIVKVRLSPEGNPELYETICGLPRGHRSERLKDLAFLGMTVMQKKLTVGGNSAEPDKKQEQNPRPKLNAMKKSLRIGG</sequence>
<keyword evidence="3" id="KW-1185">Reference proteome</keyword>
<organism evidence="2 3">
    <name type="scientific">Geoalkalibacter subterraneus</name>
    <dbReference type="NCBI Taxonomy" id="483547"/>
    <lineage>
        <taxon>Bacteria</taxon>
        <taxon>Pseudomonadati</taxon>
        <taxon>Thermodesulfobacteriota</taxon>
        <taxon>Desulfuromonadia</taxon>
        <taxon>Desulfuromonadales</taxon>
        <taxon>Geoalkalibacteraceae</taxon>
        <taxon>Geoalkalibacter</taxon>
    </lineage>
</organism>
<dbReference type="KEGG" id="gsb:GSUB_16960"/>
<feature type="compositionally biased region" description="Basic and acidic residues" evidence="1">
    <location>
        <begin position="59"/>
        <end position="68"/>
    </location>
</feature>
<keyword evidence="2" id="KW-0614">Plasmid</keyword>
<gene>
    <name evidence="2" type="ORF">GSUB_16960</name>
</gene>
<dbReference type="HOGENOM" id="CLU_2537784_0_0_7"/>
<accession>A0A0B5FU41</accession>
<evidence type="ECO:0000313" key="3">
    <source>
        <dbReference type="Proteomes" id="UP000035036"/>
    </source>
</evidence>
<name>A0A0B5FU41_9BACT</name>
<protein>
    <submittedName>
        <fullName evidence="2">Uncharacterized protein</fullName>
    </submittedName>
</protein>
<dbReference type="Proteomes" id="UP000035036">
    <property type="component" value="Plasmid pGSUB1"/>
</dbReference>
<reference evidence="2 3" key="1">
    <citation type="journal article" date="2015" name="Genome Announc.">
        <title>Genomes of Geoalkalibacter ferrihydriticus Z-0531T and Geoalkalibacter subterraneus Red1T, Two Haloalkaliphilic Metal-Reducing Deltaproteobacteria.</title>
        <authorList>
            <person name="Badalamenti J.P."/>
            <person name="Krajmalnik-Brown R."/>
            <person name="Torres C.I."/>
            <person name="Bond D.R."/>
        </authorList>
    </citation>
    <scope>NUCLEOTIDE SEQUENCE [LARGE SCALE GENOMIC DNA]</scope>
    <source>
        <strain evidence="2 3">Red1</strain>
        <plasmid evidence="3">Plasmid pGSUB1</plasmid>
    </source>
</reference>